<evidence type="ECO:0000313" key="2">
    <source>
        <dbReference type="EnsemblPlants" id="OB02G33050.1"/>
    </source>
</evidence>
<accession>J3LF88</accession>
<dbReference type="AlphaFoldDB" id="J3LF88"/>
<dbReference type="PANTHER" id="PTHR34145">
    <property type="entry name" value="OS02G0105600 PROTEIN"/>
    <property type="match status" value="1"/>
</dbReference>
<dbReference type="OMA" id="NWLSRET"/>
<proteinExistence type="predicted"/>
<dbReference type="STRING" id="4533.J3LF88"/>
<dbReference type="Gramene" id="OB02G33050.1">
    <property type="protein sequence ID" value="OB02G33050.1"/>
    <property type="gene ID" value="OB02G33050"/>
</dbReference>
<name>J3LF88_ORYBR</name>
<dbReference type="InterPro" id="IPR053772">
    <property type="entry name" value="At1g61320/At1g61330-like"/>
</dbReference>
<dbReference type="HOGENOM" id="CLU_1996124_0_0_1"/>
<feature type="domain" description="At1g61320/AtMIF1 LRR" evidence="1">
    <location>
        <begin position="39"/>
        <end position="119"/>
    </location>
</feature>
<evidence type="ECO:0000313" key="3">
    <source>
        <dbReference type="Proteomes" id="UP000006038"/>
    </source>
</evidence>
<dbReference type="Proteomes" id="UP000006038">
    <property type="component" value="Unassembled WGS sequence"/>
</dbReference>
<evidence type="ECO:0000259" key="1">
    <source>
        <dbReference type="Pfam" id="PF23622"/>
    </source>
</evidence>
<dbReference type="InterPro" id="IPR055357">
    <property type="entry name" value="LRR_At1g61320_AtMIF1"/>
</dbReference>
<protein>
    <recommendedName>
        <fullName evidence="1">At1g61320/AtMIF1 LRR domain-containing protein</fullName>
    </recommendedName>
</protein>
<dbReference type="PANTHER" id="PTHR34145:SF8">
    <property type="entry name" value="OS05G0538250 PROTEIN"/>
    <property type="match status" value="1"/>
</dbReference>
<keyword evidence="3" id="KW-1185">Reference proteome</keyword>
<reference evidence="2" key="1">
    <citation type="submission" date="2013-04" db="UniProtKB">
        <authorList>
            <consortium name="EnsemblPlants"/>
        </authorList>
    </citation>
    <scope>IDENTIFICATION</scope>
</reference>
<dbReference type="Pfam" id="PF23622">
    <property type="entry name" value="LRR_At1g61320_AtMIF1"/>
    <property type="match status" value="1"/>
</dbReference>
<sequence length="125" mass="14354">MLLRRLSTLQTPWKLLRVWWIHGYEGTIPWNWLSRETLSPTYDYLSLISLLGACPSLDTFILDVSVEHPEGDSIFVSPSDLRKLPEQRHDNLRDVKITGFRSAKSLVELTYYILKNTQGCSCGSP</sequence>
<dbReference type="EnsemblPlants" id="OB02G33050.1">
    <property type="protein sequence ID" value="OB02G33050.1"/>
    <property type="gene ID" value="OB02G33050"/>
</dbReference>
<organism evidence="2">
    <name type="scientific">Oryza brachyantha</name>
    <name type="common">malo sina</name>
    <dbReference type="NCBI Taxonomy" id="4533"/>
    <lineage>
        <taxon>Eukaryota</taxon>
        <taxon>Viridiplantae</taxon>
        <taxon>Streptophyta</taxon>
        <taxon>Embryophyta</taxon>
        <taxon>Tracheophyta</taxon>
        <taxon>Spermatophyta</taxon>
        <taxon>Magnoliopsida</taxon>
        <taxon>Liliopsida</taxon>
        <taxon>Poales</taxon>
        <taxon>Poaceae</taxon>
        <taxon>BOP clade</taxon>
        <taxon>Oryzoideae</taxon>
        <taxon>Oryzeae</taxon>
        <taxon>Oryzinae</taxon>
        <taxon>Oryza</taxon>
    </lineage>
</organism>